<evidence type="ECO:0000313" key="7">
    <source>
        <dbReference type="EMBL" id="TMI70162.1"/>
    </source>
</evidence>
<keyword evidence="1" id="KW-0732">Signal</keyword>
<feature type="region of interest" description="Disordered" evidence="5">
    <location>
        <begin position="166"/>
        <end position="198"/>
    </location>
</feature>
<evidence type="ECO:0000313" key="8">
    <source>
        <dbReference type="Proteomes" id="UP000318834"/>
    </source>
</evidence>
<proteinExistence type="inferred from homology"/>
<reference evidence="7 8" key="1">
    <citation type="journal article" date="2019" name="Nat. Microbiol.">
        <title>Mediterranean grassland soil C-N compound turnover is dependent on rainfall and depth, and is mediated by genomically divergent microorganisms.</title>
        <authorList>
            <person name="Diamond S."/>
            <person name="Andeer P.F."/>
            <person name="Li Z."/>
            <person name="Crits-Christoph A."/>
            <person name="Burstein D."/>
            <person name="Anantharaman K."/>
            <person name="Lane K.R."/>
            <person name="Thomas B.C."/>
            <person name="Pan C."/>
            <person name="Northen T.R."/>
            <person name="Banfield J.F."/>
        </authorList>
    </citation>
    <scope>NUCLEOTIDE SEQUENCE [LARGE SCALE GENOMIC DNA]</scope>
    <source>
        <strain evidence="7">NP_8</strain>
    </source>
</reference>
<dbReference type="InterPro" id="IPR012997">
    <property type="entry name" value="RplA"/>
</dbReference>
<evidence type="ECO:0000256" key="5">
    <source>
        <dbReference type="SAM" id="MobiDB-lite"/>
    </source>
</evidence>
<evidence type="ECO:0000256" key="3">
    <source>
        <dbReference type="ARBA" id="ARBA00023316"/>
    </source>
</evidence>
<gene>
    <name evidence="7" type="ORF">E6H05_14060</name>
</gene>
<dbReference type="EMBL" id="VBAP01000162">
    <property type="protein sequence ID" value="TMI70162.1"/>
    <property type="molecule type" value="Genomic_DNA"/>
</dbReference>
<protein>
    <submittedName>
        <fullName evidence="7">Septal ring lytic transglycosylase RlpA family protein</fullName>
    </submittedName>
</protein>
<keyword evidence="2" id="KW-0456">Lyase</keyword>
<dbReference type="NCBIfam" id="TIGR00413">
    <property type="entry name" value="rlpA"/>
    <property type="match status" value="1"/>
</dbReference>
<dbReference type="PANTHER" id="PTHR34183:SF1">
    <property type="entry name" value="ENDOLYTIC PEPTIDOGLYCAN TRANSGLYCOSYLASE RLPA"/>
    <property type="match status" value="1"/>
</dbReference>
<evidence type="ECO:0000256" key="1">
    <source>
        <dbReference type="ARBA" id="ARBA00022729"/>
    </source>
</evidence>
<dbReference type="CDD" id="cd22268">
    <property type="entry name" value="DPBB_RlpA-like"/>
    <property type="match status" value="1"/>
</dbReference>
<dbReference type="Gene3D" id="2.40.40.10">
    <property type="entry name" value="RlpA-like domain"/>
    <property type="match status" value="1"/>
</dbReference>
<dbReference type="PANTHER" id="PTHR34183">
    <property type="entry name" value="ENDOLYTIC PEPTIDOGLYCAN TRANSGLYCOSYLASE RLPA"/>
    <property type="match status" value="1"/>
</dbReference>
<name>A0A537IGH0_9BACT</name>
<dbReference type="Pfam" id="PF03330">
    <property type="entry name" value="DPBB_1"/>
    <property type="match status" value="1"/>
</dbReference>
<dbReference type="InterPro" id="IPR034718">
    <property type="entry name" value="RlpA"/>
</dbReference>
<dbReference type="GO" id="GO:0016829">
    <property type="term" value="F:lyase activity"/>
    <property type="evidence" value="ECO:0007669"/>
    <property type="project" value="UniProtKB-KW"/>
</dbReference>
<dbReference type="FunFam" id="2.40.40.10:FF:000003">
    <property type="entry name" value="Endolytic peptidoglycan transglycosylase RlpA"/>
    <property type="match status" value="1"/>
</dbReference>
<evidence type="ECO:0000256" key="2">
    <source>
        <dbReference type="ARBA" id="ARBA00023239"/>
    </source>
</evidence>
<dbReference type="GO" id="GO:0071555">
    <property type="term" value="P:cell wall organization"/>
    <property type="evidence" value="ECO:0007669"/>
    <property type="project" value="UniProtKB-KW"/>
</dbReference>
<feature type="domain" description="RlpA-like protein double-psi beta-barrel" evidence="6">
    <location>
        <begin position="70"/>
        <end position="159"/>
    </location>
</feature>
<evidence type="ECO:0000259" key="6">
    <source>
        <dbReference type="Pfam" id="PF03330"/>
    </source>
</evidence>
<evidence type="ECO:0000256" key="4">
    <source>
        <dbReference type="RuleBase" id="RU003495"/>
    </source>
</evidence>
<keyword evidence="3" id="KW-0961">Cell wall biogenesis/degradation</keyword>
<dbReference type="HAMAP" id="MF_02071">
    <property type="entry name" value="RlpA"/>
    <property type="match status" value="1"/>
</dbReference>
<comment type="caution">
    <text evidence="7">The sequence shown here is derived from an EMBL/GenBank/DDBJ whole genome shotgun (WGS) entry which is preliminary data.</text>
</comment>
<feature type="non-terminal residue" evidence="7">
    <location>
        <position position="1"/>
    </location>
</feature>
<dbReference type="SUPFAM" id="SSF50685">
    <property type="entry name" value="Barwin-like endoglucanases"/>
    <property type="match status" value="1"/>
</dbReference>
<sequence>LLLTTAVAGCSAKSGGYYKGDGPGGPPPADLDRVADAKPKVESLHHGANNPYTALGRKYTPYRSLKPHRERGLASWYGRGFHGKRTASGERYDMYAMTAAHTILPIPSYARVTHLGNGRWVIVRINDRGPFRTDRIIDLSYAAAYRLGYVQAGSARVEVEAILPGKTSAAGEPGSPRVEVAGAGAPRSAHPPAIAPNT</sequence>
<comment type="similarity">
    <text evidence="4">Belongs to the RlpA family.</text>
</comment>
<dbReference type="Proteomes" id="UP000318834">
    <property type="component" value="Unassembled WGS sequence"/>
</dbReference>
<dbReference type="AlphaFoldDB" id="A0A537IGH0"/>
<organism evidence="7 8">
    <name type="scientific">Candidatus Segetimicrobium genomatis</name>
    <dbReference type="NCBI Taxonomy" id="2569760"/>
    <lineage>
        <taxon>Bacteria</taxon>
        <taxon>Bacillati</taxon>
        <taxon>Candidatus Sysuimicrobiota</taxon>
        <taxon>Candidatus Sysuimicrobiia</taxon>
        <taxon>Candidatus Sysuimicrobiales</taxon>
        <taxon>Candidatus Segetimicrobiaceae</taxon>
        <taxon>Candidatus Segetimicrobium</taxon>
    </lineage>
</organism>
<dbReference type="InterPro" id="IPR036908">
    <property type="entry name" value="RlpA-like_sf"/>
</dbReference>
<accession>A0A537IGH0</accession>
<dbReference type="InterPro" id="IPR009009">
    <property type="entry name" value="RlpA-like_DPBB"/>
</dbReference>